<keyword evidence="1" id="KW-0812">Transmembrane</keyword>
<comment type="caution">
    <text evidence="3">The sequence shown here is derived from an EMBL/GenBank/DDBJ whole genome shotgun (WGS) entry which is preliminary data.</text>
</comment>
<keyword evidence="4" id="KW-1185">Reference proteome</keyword>
<dbReference type="AlphaFoldDB" id="A0AAE3SM20"/>
<name>A0AAE3SM20_9BACT</name>
<keyword evidence="1" id="KW-0472">Membrane</keyword>
<protein>
    <submittedName>
        <fullName evidence="3">DUF4395 domain-containing protein</fullName>
    </submittedName>
</protein>
<dbReference type="Proteomes" id="UP001207408">
    <property type="component" value="Unassembled WGS sequence"/>
</dbReference>
<evidence type="ECO:0000256" key="1">
    <source>
        <dbReference type="SAM" id="Phobius"/>
    </source>
</evidence>
<proteinExistence type="predicted"/>
<feature type="domain" description="DUF4395" evidence="2">
    <location>
        <begin position="18"/>
        <end position="157"/>
    </location>
</feature>
<organism evidence="3 4">
    <name type="scientific">Plebeiibacterium marinum</name>
    <dbReference type="NCBI Taxonomy" id="2992111"/>
    <lineage>
        <taxon>Bacteria</taxon>
        <taxon>Pseudomonadati</taxon>
        <taxon>Bacteroidota</taxon>
        <taxon>Bacteroidia</taxon>
        <taxon>Marinilabiliales</taxon>
        <taxon>Marinilabiliaceae</taxon>
        <taxon>Plebeiibacterium</taxon>
    </lineage>
</organism>
<keyword evidence="1" id="KW-1133">Transmembrane helix</keyword>
<dbReference type="Pfam" id="PF14340">
    <property type="entry name" value="DUF4395"/>
    <property type="match status" value="1"/>
</dbReference>
<gene>
    <name evidence="3" type="ORF">OM074_15790</name>
</gene>
<dbReference type="EMBL" id="JAPDPI010000037">
    <property type="protein sequence ID" value="MCW3807100.1"/>
    <property type="molecule type" value="Genomic_DNA"/>
</dbReference>
<evidence type="ECO:0000259" key="2">
    <source>
        <dbReference type="Pfam" id="PF14340"/>
    </source>
</evidence>
<evidence type="ECO:0000313" key="3">
    <source>
        <dbReference type="EMBL" id="MCW3807100.1"/>
    </source>
</evidence>
<dbReference type="InterPro" id="IPR025508">
    <property type="entry name" value="DUF4395"/>
</dbReference>
<feature type="transmembrane region" description="Helical" evidence="1">
    <location>
        <begin position="97"/>
        <end position="117"/>
    </location>
</feature>
<feature type="transmembrane region" description="Helical" evidence="1">
    <location>
        <begin position="29"/>
        <end position="50"/>
    </location>
</feature>
<feature type="transmembrane region" description="Helical" evidence="1">
    <location>
        <begin position="56"/>
        <end position="77"/>
    </location>
</feature>
<accession>A0AAE3SM20</accession>
<dbReference type="RefSeq" id="WP_301201171.1">
    <property type="nucleotide sequence ID" value="NZ_JAPDPI010000037.1"/>
</dbReference>
<evidence type="ECO:0000313" key="4">
    <source>
        <dbReference type="Proteomes" id="UP001207408"/>
    </source>
</evidence>
<feature type="transmembrane region" description="Helical" evidence="1">
    <location>
        <begin position="123"/>
        <end position="152"/>
    </location>
</feature>
<sequence length="177" mass="19673">MAFFSFGEYISGKGYKEVDERVMRGSSGIMLLLGFIAFVNGFVIKNYVILPYISGFLALNFFLAVFINPKIAPTVFVARIVTLKQSPLLIGAIQKRFAYSLGMILSVAIFALSIFLLTDVSYFEPVCMLCLICLLFLFLETAFGICVGCKLYHLSVRVKLLKAPEEKPNCMGDSCEV</sequence>
<reference evidence="3" key="1">
    <citation type="submission" date="2022-10" db="EMBL/GenBank/DDBJ databases">
        <authorList>
            <person name="Yu W.X."/>
        </authorList>
    </citation>
    <scope>NUCLEOTIDE SEQUENCE</scope>
    <source>
        <strain evidence="3">D04</strain>
    </source>
</reference>